<dbReference type="EMBL" id="CAJVRM010000221">
    <property type="protein sequence ID" value="CAG8977506.1"/>
    <property type="molecule type" value="Genomic_DNA"/>
</dbReference>
<dbReference type="InterPro" id="IPR013869">
    <property type="entry name" value="DUF1757"/>
</dbReference>
<keyword evidence="5" id="KW-1185">Reference proteome</keyword>
<feature type="compositionally biased region" description="Basic residues" evidence="2">
    <location>
        <begin position="657"/>
        <end position="667"/>
    </location>
</feature>
<comment type="similarity">
    <text evidence="1">Belongs to the peptidase C69 family. Secernin subfamily.</text>
</comment>
<feature type="transmembrane region" description="Helical" evidence="3">
    <location>
        <begin position="30"/>
        <end position="50"/>
    </location>
</feature>
<evidence type="ECO:0000256" key="2">
    <source>
        <dbReference type="SAM" id="MobiDB-lite"/>
    </source>
</evidence>
<dbReference type="Proteomes" id="UP000701801">
    <property type="component" value="Unassembled WGS sequence"/>
</dbReference>
<evidence type="ECO:0000256" key="1">
    <source>
        <dbReference type="ARBA" id="ARBA00005705"/>
    </source>
</evidence>
<dbReference type="Pfam" id="PF08560">
    <property type="entry name" value="DUF1757"/>
    <property type="match status" value="1"/>
</dbReference>
<name>A0A9N9Q861_9HELO</name>
<comment type="caution">
    <text evidence="4">The sequence shown here is derived from an EMBL/GenBank/DDBJ whole genome shotgun (WGS) entry which is preliminary data.</text>
</comment>
<sequence>MSRFWPKTEQAEDQPYSRSILYTHVLTRGLQVGSLAGTGIGTSMFLLRNYKIIKQSAIPSSFATTLLHSTGVGAAIGTGMLSVGLPMMMRGKEPVEWQDRSYRLLYNQGQVECDDWTYTGMLAGGTAAALKGGHLGWRGVAGGVGAGSIAGMLGFMGWRYDVKGALGTEILVLPSSCILPALRSWETMALQLTFPTTLVAILGFLVSKSTASHGFYVGKNLTADGSVMLGGTGEEVSSHWLQIFPAKDHPPNATITIGVTKDATLPGELMTIPQVAHTFRYISMEYSDFEGFPAPLTNGGVNEKGVAIRDIWASNRDELYYMTPNPQHGLQYSDLARIALERASTAREAVEVMGDLIAKYGYATYGGNSHLIADAEEGWVIWQFAGGAKLWAAERLGPNEVRVSYPGYIEDFPTNFTGNPDYMGSPNLVSFAVEQGWYHPENESFNIFKVYGVQGPDVSARDGGFKYMSQAQLEDATLAMAPVTTICPLVARCERRRGPTRVCGTPVSDEGFTKQFPESGFPVARSVLICWTSIQAHIILHMFNPDTFLPVVTTMFKGFENQSRSDLGWVEKSAQTLIDAGQRESARDLLTYFSQTWAGKALDVGKAIVEILDSYIKLTSQWVGPIGTAINDANEGAETVNCLVGIDPDQPPNKQGLARRMKNRVMR</sequence>
<reference evidence="4" key="1">
    <citation type="submission" date="2021-07" db="EMBL/GenBank/DDBJ databases">
        <authorList>
            <person name="Durling M."/>
        </authorList>
    </citation>
    <scope>NUCLEOTIDE SEQUENCE</scope>
</reference>
<dbReference type="GO" id="GO:0016805">
    <property type="term" value="F:dipeptidase activity"/>
    <property type="evidence" value="ECO:0007669"/>
    <property type="project" value="InterPro"/>
</dbReference>
<dbReference type="AlphaFoldDB" id="A0A9N9Q861"/>
<dbReference type="PANTHER" id="PTHR12994:SF17">
    <property type="entry name" value="LD30995P"/>
    <property type="match status" value="1"/>
</dbReference>
<keyword evidence="3" id="KW-0812">Transmembrane</keyword>
<feature type="transmembrane region" description="Helical" evidence="3">
    <location>
        <begin position="62"/>
        <end position="85"/>
    </location>
</feature>
<feature type="transmembrane region" description="Helical" evidence="3">
    <location>
        <begin position="140"/>
        <end position="158"/>
    </location>
</feature>
<evidence type="ECO:0008006" key="6">
    <source>
        <dbReference type="Google" id="ProtNLM"/>
    </source>
</evidence>
<dbReference type="InterPro" id="IPR005322">
    <property type="entry name" value="Peptidase_C69"/>
</dbReference>
<feature type="region of interest" description="Disordered" evidence="2">
    <location>
        <begin position="648"/>
        <end position="667"/>
    </location>
</feature>
<evidence type="ECO:0000313" key="5">
    <source>
        <dbReference type="Proteomes" id="UP000701801"/>
    </source>
</evidence>
<keyword evidence="3" id="KW-0472">Membrane</keyword>
<accession>A0A9N9Q861</accession>
<dbReference type="OrthoDB" id="5175656at2759"/>
<keyword evidence="3" id="KW-1133">Transmembrane helix</keyword>
<evidence type="ECO:0000256" key="3">
    <source>
        <dbReference type="SAM" id="Phobius"/>
    </source>
</evidence>
<dbReference type="GO" id="GO:0070004">
    <property type="term" value="F:cysteine-type exopeptidase activity"/>
    <property type="evidence" value="ECO:0007669"/>
    <property type="project" value="InterPro"/>
</dbReference>
<dbReference type="GO" id="GO:0006508">
    <property type="term" value="P:proteolysis"/>
    <property type="evidence" value="ECO:0007669"/>
    <property type="project" value="InterPro"/>
</dbReference>
<dbReference type="Pfam" id="PF03577">
    <property type="entry name" value="Peptidase_C69"/>
    <property type="match status" value="1"/>
</dbReference>
<protein>
    <recommendedName>
        <fullName evidence="6">Dipeptidase</fullName>
    </recommendedName>
</protein>
<gene>
    <name evidence="4" type="ORF">HYALB_00009340</name>
</gene>
<dbReference type="PANTHER" id="PTHR12994">
    <property type="entry name" value="SECERNIN"/>
    <property type="match status" value="1"/>
</dbReference>
<organism evidence="4 5">
    <name type="scientific">Hymenoscyphus albidus</name>
    <dbReference type="NCBI Taxonomy" id="595503"/>
    <lineage>
        <taxon>Eukaryota</taxon>
        <taxon>Fungi</taxon>
        <taxon>Dikarya</taxon>
        <taxon>Ascomycota</taxon>
        <taxon>Pezizomycotina</taxon>
        <taxon>Leotiomycetes</taxon>
        <taxon>Helotiales</taxon>
        <taxon>Helotiaceae</taxon>
        <taxon>Hymenoscyphus</taxon>
    </lineage>
</organism>
<proteinExistence type="inferred from homology"/>
<evidence type="ECO:0000313" key="4">
    <source>
        <dbReference type="EMBL" id="CAG8977506.1"/>
    </source>
</evidence>
<dbReference type="Gene3D" id="3.60.60.10">
    <property type="entry name" value="Penicillin V Acylase, Chain A"/>
    <property type="match status" value="1"/>
</dbReference>